<evidence type="ECO:0000259" key="1">
    <source>
        <dbReference type="Pfam" id="PF14648"/>
    </source>
</evidence>
<reference evidence="2" key="1">
    <citation type="submission" date="2016-06" db="UniProtKB">
        <authorList>
            <consortium name="WormBaseParasite"/>
        </authorList>
    </citation>
    <scope>IDENTIFICATION</scope>
</reference>
<organism evidence="2">
    <name type="scientific">Gongylonema pulchrum</name>
    <dbReference type="NCBI Taxonomy" id="637853"/>
    <lineage>
        <taxon>Eukaryota</taxon>
        <taxon>Metazoa</taxon>
        <taxon>Ecdysozoa</taxon>
        <taxon>Nematoda</taxon>
        <taxon>Chromadorea</taxon>
        <taxon>Rhabditida</taxon>
        <taxon>Spirurina</taxon>
        <taxon>Spiruromorpha</taxon>
        <taxon>Spiruroidea</taxon>
        <taxon>Gongylonematidae</taxon>
        <taxon>Gongylonema</taxon>
    </lineage>
</organism>
<accession>A0A183EUK1</accession>
<evidence type="ECO:0000313" key="2">
    <source>
        <dbReference type="WBParaSite" id="GPUH_0002467201-mRNA-1"/>
    </source>
</evidence>
<proteinExistence type="predicted"/>
<dbReference type="InterPro" id="IPR028097">
    <property type="entry name" value="FAM91_C_dom"/>
</dbReference>
<dbReference type="Pfam" id="PF14648">
    <property type="entry name" value="FAM91_C"/>
    <property type="match status" value="1"/>
</dbReference>
<name>A0A183EUK1_9BILA</name>
<dbReference type="AlphaFoldDB" id="A0A183EUK1"/>
<sequence>LLLTIRALRDGSELDLIRGESLLSLDHATRLRLITKTYRFVFL</sequence>
<dbReference type="WBParaSite" id="GPUH_0002467201-mRNA-1">
    <property type="protein sequence ID" value="GPUH_0002467201-mRNA-1"/>
    <property type="gene ID" value="GPUH_0002467201"/>
</dbReference>
<feature type="domain" description="FAM91 C-terminal" evidence="1">
    <location>
        <begin position="11"/>
        <end position="41"/>
    </location>
</feature>
<protein>
    <submittedName>
        <fullName evidence="2">FAM91_C domain-containing protein</fullName>
    </submittedName>
</protein>